<dbReference type="Proteomes" id="UP000050515">
    <property type="component" value="Unassembled WGS sequence"/>
</dbReference>
<name>A0A0P9D3V0_9ARCH</name>
<keyword evidence="1" id="KW-1133">Transmembrane helix</keyword>
<dbReference type="PATRIC" id="fig|507754.4.peg.279"/>
<organism evidence="2 3">
    <name type="scientific">Acidiplasma aeolicum</name>
    <dbReference type="NCBI Taxonomy" id="507754"/>
    <lineage>
        <taxon>Archaea</taxon>
        <taxon>Methanobacteriati</taxon>
        <taxon>Thermoplasmatota</taxon>
        <taxon>Thermoplasmata</taxon>
        <taxon>Thermoplasmatales</taxon>
        <taxon>Ferroplasmaceae</taxon>
        <taxon>Acidiplasma</taxon>
    </lineage>
</organism>
<evidence type="ECO:0000313" key="2">
    <source>
        <dbReference type="EMBL" id="KPV47329.1"/>
    </source>
</evidence>
<reference evidence="2 3" key="1">
    <citation type="submission" date="2015-09" db="EMBL/GenBank/DDBJ databases">
        <title>Draft genome sequence of Acidiplasma aeolicum DSM 18409.</title>
        <authorList>
            <person name="Hemp J."/>
        </authorList>
    </citation>
    <scope>NUCLEOTIDE SEQUENCE [LARGE SCALE GENOMIC DNA]</scope>
    <source>
        <strain evidence="2 3">V</strain>
    </source>
</reference>
<proteinExistence type="predicted"/>
<feature type="transmembrane region" description="Helical" evidence="1">
    <location>
        <begin position="20"/>
        <end position="42"/>
    </location>
</feature>
<keyword evidence="1" id="KW-0472">Membrane</keyword>
<evidence type="ECO:0000256" key="1">
    <source>
        <dbReference type="SAM" id="Phobius"/>
    </source>
</evidence>
<sequence>MYTILFLDIISLLIKRSSLIFLYPLLIIIVVIIVIGFNSAIYKYKDPENSVKSEKFNIPQNQFIHEYTMISSKKYEDYISKMSNDVDMVLDEVKNFRKLMQKYEKYAGLASSSTGRRRQRFIKRAEYYSVQVIESYERLKNIKMDIINEEAFEEWRQRVYH</sequence>
<gene>
    <name evidence="2" type="ORF">SE19_01530</name>
</gene>
<evidence type="ECO:0000313" key="3">
    <source>
        <dbReference type="Proteomes" id="UP000050515"/>
    </source>
</evidence>
<protein>
    <submittedName>
        <fullName evidence="2">Uncharacterized protein</fullName>
    </submittedName>
</protein>
<keyword evidence="1" id="KW-0812">Transmembrane</keyword>
<accession>A0A0P9D3V0</accession>
<dbReference type="EMBL" id="LJCQ01000092">
    <property type="protein sequence ID" value="KPV47329.1"/>
    <property type="molecule type" value="Genomic_DNA"/>
</dbReference>
<dbReference type="AlphaFoldDB" id="A0A0P9D3V0"/>
<comment type="caution">
    <text evidence="2">The sequence shown here is derived from an EMBL/GenBank/DDBJ whole genome shotgun (WGS) entry which is preliminary data.</text>
</comment>